<keyword evidence="6 9" id="KW-0224">Dipeptidase</keyword>
<reference evidence="13" key="1">
    <citation type="submission" date="2016-10" db="EMBL/GenBank/DDBJ databases">
        <authorList>
            <person name="Varghese N."/>
            <person name="Submissions S."/>
        </authorList>
    </citation>
    <scope>NUCLEOTIDE SEQUENCE [LARGE SCALE GENOMIC DNA]</scope>
    <source>
        <strain evidence="13">CGMCC 4.7038</strain>
    </source>
</reference>
<comment type="function">
    <text evidence="9 10">Catalyzes hydrolysis of the D-alanyl-D-alanine dipeptide.</text>
</comment>
<keyword evidence="13" id="KW-1185">Reference proteome</keyword>
<organism evidence="12 13">
    <name type="scientific">Micromonospora phaseoli</name>
    <dbReference type="NCBI Taxonomy" id="1144548"/>
    <lineage>
        <taxon>Bacteria</taxon>
        <taxon>Bacillati</taxon>
        <taxon>Actinomycetota</taxon>
        <taxon>Actinomycetes</taxon>
        <taxon>Micromonosporales</taxon>
        <taxon>Micromonosporaceae</taxon>
        <taxon>Micromonospora</taxon>
    </lineage>
</organism>
<evidence type="ECO:0000256" key="9">
    <source>
        <dbReference type="HAMAP-Rule" id="MF_01924"/>
    </source>
</evidence>
<evidence type="ECO:0000313" key="13">
    <source>
        <dbReference type="Proteomes" id="UP000198707"/>
    </source>
</evidence>
<evidence type="ECO:0000256" key="11">
    <source>
        <dbReference type="SAM" id="MobiDB-lite"/>
    </source>
</evidence>
<dbReference type="GO" id="GO:0008270">
    <property type="term" value="F:zinc ion binding"/>
    <property type="evidence" value="ECO:0007669"/>
    <property type="project" value="UniProtKB-UniRule"/>
</dbReference>
<evidence type="ECO:0000256" key="6">
    <source>
        <dbReference type="ARBA" id="ARBA00022997"/>
    </source>
</evidence>
<keyword evidence="3 9" id="KW-0479">Metal-binding</keyword>
<dbReference type="Pfam" id="PF01427">
    <property type="entry name" value="Peptidase_M15"/>
    <property type="match status" value="2"/>
</dbReference>
<accession>A0A1H6UAD5</accession>
<keyword evidence="4 9" id="KW-0378">Hydrolase</keyword>
<keyword evidence="8 10" id="KW-0961">Cell wall biogenesis/degradation</keyword>
<keyword evidence="7 9" id="KW-0482">Metalloprotease</keyword>
<sequence>MTAQAARPPSVGRRWVERLGAGVAVALVVAGCGRATPEPPPSPQPSPASPRPGFVVLSDVDRRILSEIRYATAHNFLGRPVDGYPEALCLLTSRAAEALRGVQDAALAIGRSLKVYDCYRPARATDDFVRWAGQPGQDAMKAEFYPGVAKSELFDLGYLGSPSAHSRGSTVDVTLVDVPAPEQPRYVPGQPLVACTAGRAQRFADNSVDMGTGFDCFDPLAHVDSARVDATARENRRLLRQLMTDGGFAGYDREWWHFRYREEPWPDSYFDLPVARASAD</sequence>
<dbReference type="CDD" id="cd14817">
    <property type="entry name" value="D-Ala-D-Ala_dipeptidase_VanX"/>
    <property type="match status" value="1"/>
</dbReference>
<dbReference type="GO" id="GO:0160237">
    <property type="term" value="F:D-Ala-D-Ala dipeptidase activity"/>
    <property type="evidence" value="ECO:0007669"/>
    <property type="project" value="UniProtKB-EC"/>
</dbReference>
<comment type="cofactor">
    <cofactor evidence="9">
        <name>Zn(2+)</name>
        <dbReference type="ChEBI" id="CHEBI:29105"/>
    </cofactor>
    <text evidence="9">Binds 1 zinc ion per subunit.</text>
</comment>
<dbReference type="InterPro" id="IPR009045">
    <property type="entry name" value="Zn_M74/Hedgehog-like"/>
</dbReference>
<feature type="compositionally biased region" description="Pro residues" evidence="11">
    <location>
        <begin position="37"/>
        <end position="50"/>
    </location>
</feature>
<dbReference type="GO" id="GO:0071555">
    <property type="term" value="P:cell wall organization"/>
    <property type="evidence" value="ECO:0007669"/>
    <property type="project" value="UniProtKB-KW"/>
</dbReference>
<dbReference type="AlphaFoldDB" id="A0A1H6UAD5"/>
<feature type="site" description="Transition state stabilizer" evidence="9">
    <location>
        <position position="120"/>
    </location>
</feature>
<evidence type="ECO:0000256" key="4">
    <source>
        <dbReference type="ARBA" id="ARBA00022801"/>
    </source>
</evidence>
<dbReference type="EMBL" id="FNYV01000002">
    <property type="protein sequence ID" value="SEI89291.1"/>
    <property type="molecule type" value="Genomic_DNA"/>
</dbReference>
<feature type="binding site" evidence="9">
    <location>
        <position position="165"/>
    </location>
    <ligand>
        <name>Zn(2+)</name>
        <dbReference type="ChEBI" id="CHEBI:29105"/>
        <note>catalytic</note>
    </ligand>
</feature>
<dbReference type="Gene3D" id="3.30.1380.10">
    <property type="match status" value="1"/>
</dbReference>
<dbReference type="PIRSF" id="PIRSF026671">
    <property type="entry name" value="AA_dipeptidase"/>
    <property type="match status" value="1"/>
</dbReference>
<evidence type="ECO:0000256" key="7">
    <source>
        <dbReference type="ARBA" id="ARBA00023049"/>
    </source>
</evidence>
<dbReference type="PANTHER" id="PTHR43126">
    <property type="entry name" value="D-ALANYL-D-ALANINE DIPEPTIDASE"/>
    <property type="match status" value="1"/>
</dbReference>
<evidence type="ECO:0000256" key="5">
    <source>
        <dbReference type="ARBA" id="ARBA00022833"/>
    </source>
</evidence>
<dbReference type="InterPro" id="IPR000755">
    <property type="entry name" value="A_A_dipeptidase"/>
</dbReference>
<feature type="binding site" evidence="9">
    <location>
        <position position="172"/>
    </location>
    <ligand>
        <name>Zn(2+)</name>
        <dbReference type="ChEBI" id="CHEBI:29105"/>
        <note>catalytic</note>
    </ligand>
</feature>
<name>A0A1H6UAD5_9ACTN</name>
<gene>
    <name evidence="12" type="ORF">SAMN05443287_102178</name>
</gene>
<protein>
    <recommendedName>
        <fullName evidence="9 10">D-alanyl-D-alanine dipeptidase</fullName>
        <shortName evidence="9 10">D-Ala-D-Ala dipeptidase</shortName>
        <ecNumber evidence="9 10">3.4.13.22</ecNumber>
    </recommendedName>
</protein>
<keyword evidence="2 9" id="KW-0645">Protease</keyword>
<dbReference type="SUPFAM" id="SSF55166">
    <property type="entry name" value="Hedgehog/DD-peptidase"/>
    <property type="match status" value="1"/>
</dbReference>
<dbReference type="Proteomes" id="UP000198707">
    <property type="component" value="Unassembled WGS sequence"/>
</dbReference>
<comment type="similarity">
    <text evidence="9 10">Belongs to the peptidase M15D family.</text>
</comment>
<proteinExistence type="inferred from homology"/>
<feature type="region of interest" description="Disordered" evidence="11">
    <location>
        <begin position="34"/>
        <end position="53"/>
    </location>
</feature>
<dbReference type="EC" id="3.4.13.22" evidence="9 10"/>
<dbReference type="PANTHER" id="PTHR43126:SF1">
    <property type="entry name" value="D-ALANYL-D-ALANINE DIPEPTIDASE"/>
    <property type="match status" value="1"/>
</dbReference>
<evidence type="ECO:0000256" key="3">
    <source>
        <dbReference type="ARBA" id="ARBA00022723"/>
    </source>
</evidence>
<dbReference type="HAMAP" id="MF_01924">
    <property type="entry name" value="A_A_dipeptidase"/>
    <property type="match status" value="1"/>
</dbReference>
<dbReference type="GO" id="GO:0006508">
    <property type="term" value="P:proteolysis"/>
    <property type="evidence" value="ECO:0007669"/>
    <property type="project" value="UniProtKB-KW"/>
</dbReference>
<dbReference type="GO" id="GO:0008237">
    <property type="term" value="F:metallopeptidase activity"/>
    <property type="evidence" value="ECO:0007669"/>
    <property type="project" value="UniProtKB-KW"/>
</dbReference>
<evidence type="ECO:0000313" key="12">
    <source>
        <dbReference type="EMBL" id="SEI89291.1"/>
    </source>
</evidence>
<feature type="binding site" evidence="9">
    <location>
        <position position="257"/>
    </location>
    <ligand>
        <name>Zn(2+)</name>
        <dbReference type="ChEBI" id="CHEBI:29105"/>
        <note>catalytic</note>
    </ligand>
</feature>
<evidence type="ECO:0000256" key="8">
    <source>
        <dbReference type="ARBA" id="ARBA00023316"/>
    </source>
</evidence>
<evidence type="ECO:0000256" key="2">
    <source>
        <dbReference type="ARBA" id="ARBA00022670"/>
    </source>
</evidence>
<dbReference type="STRING" id="1144548.SAMN05443287_102178"/>
<evidence type="ECO:0000256" key="10">
    <source>
        <dbReference type="PIRNR" id="PIRNR026671"/>
    </source>
</evidence>
<evidence type="ECO:0000256" key="1">
    <source>
        <dbReference type="ARBA" id="ARBA00001362"/>
    </source>
</evidence>
<comment type="catalytic activity">
    <reaction evidence="1 9 10">
        <text>D-alanyl-D-alanine + H2O = 2 D-alanine</text>
        <dbReference type="Rhea" id="RHEA:20661"/>
        <dbReference type="ChEBI" id="CHEBI:15377"/>
        <dbReference type="ChEBI" id="CHEBI:57416"/>
        <dbReference type="ChEBI" id="CHEBI:57822"/>
        <dbReference type="EC" id="3.4.13.22"/>
    </reaction>
</comment>
<dbReference type="PROSITE" id="PS51257">
    <property type="entry name" value="PROKAR_LIPOPROTEIN"/>
    <property type="match status" value="1"/>
</dbReference>
<keyword evidence="5 9" id="KW-0862">Zinc</keyword>
<feature type="active site" description="Proton donor/acceptor" evidence="9">
    <location>
        <position position="254"/>
    </location>
</feature>